<comment type="caution">
    <text evidence="1">The sequence shown here is derived from an EMBL/GenBank/DDBJ whole genome shotgun (WGS) entry which is preliminary data.</text>
</comment>
<reference evidence="1" key="1">
    <citation type="submission" date="2023-06" db="EMBL/GenBank/DDBJ databases">
        <authorList>
            <consortium name="Lawrence Berkeley National Laboratory"/>
            <person name="Ahrendt S."/>
            <person name="Sahu N."/>
            <person name="Indic B."/>
            <person name="Wong-Bajracharya J."/>
            <person name="Merenyi Z."/>
            <person name="Ke H.-M."/>
            <person name="Monk M."/>
            <person name="Kocsube S."/>
            <person name="Drula E."/>
            <person name="Lipzen A."/>
            <person name="Balint B."/>
            <person name="Henrissat B."/>
            <person name="Andreopoulos B."/>
            <person name="Martin F.M."/>
            <person name="Harder C.B."/>
            <person name="Rigling D."/>
            <person name="Ford K.L."/>
            <person name="Foster G.D."/>
            <person name="Pangilinan J."/>
            <person name="Papanicolaou A."/>
            <person name="Barry K."/>
            <person name="LaButti K."/>
            <person name="Viragh M."/>
            <person name="Koriabine M."/>
            <person name="Yan M."/>
            <person name="Riley R."/>
            <person name="Champramary S."/>
            <person name="Plett K.L."/>
            <person name="Tsai I.J."/>
            <person name="Slot J."/>
            <person name="Sipos G."/>
            <person name="Plett J."/>
            <person name="Nagy L.G."/>
            <person name="Grigoriev I.V."/>
        </authorList>
    </citation>
    <scope>NUCLEOTIDE SEQUENCE</scope>
    <source>
        <strain evidence="1">HWK02</strain>
    </source>
</reference>
<keyword evidence="2" id="KW-1185">Reference proteome</keyword>
<organism evidence="1 2">
    <name type="scientific">Armillaria luteobubalina</name>
    <dbReference type="NCBI Taxonomy" id="153913"/>
    <lineage>
        <taxon>Eukaryota</taxon>
        <taxon>Fungi</taxon>
        <taxon>Dikarya</taxon>
        <taxon>Basidiomycota</taxon>
        <taxon>Agaricomycotina</taxon>
        <taxon>Agaricomycetes</taxon>
        <taxon>Agaricomycetidae</taxon>
        <taxon>Agaricales</taxon>
        <taxon>Marasmiineae</taxon>
        <taxon>Physalacriaceae</taxon>
        <taxon>Armillaria</taxon>
    </lineage>
</organism>
<proteinExistence type="predicted"/>
<evidence type="ECO:0000313" key="1">
    <source>
        <dbReference type="EMBL" id="KAK0476216.1"/>
    </source>
</evidence>
<dbReference type="AlphaFoldDB" id="A0AA39TAI8"/>
<gene>
    <name evidence="1" type="ORF">EDD18DRAFT_1115621</name>
</gene>
<accession>A0AA39TAI8</accession>
<evidence type="ECO:0000313" key="2">
    <source>
        <dbReference type="Proteomes" id="UP001175228"/>
    </source>
</evidence>
<dbReference type="EMBL" id="JAUEPU010000137">
    <property type="protein sequence ID" value="KAK0476216.1"/>
    <property type="molecule type" value="Genomic_DNA"/>
</dbReference>
<dbReference type="Proteomes" id="UP001175228">
    <property type="component" value="Unassembled WGS sequence"/>
</dbReference>
<sequence length="259" mass="29827">MPRQDPDDNYFNHSTQNDVMGARTWSAVWWLLVLTTTLVNRTATATAGEAGTVLQRMKWEWMSRRVEDTAPDYQQDIDNNLASNKQLMSIPAWLTMARYAHSHISSLWYNGISIQSLFWILSRAVQETRNNCSLKNFQETSRKYDLFPVSWLSSLQVGPSQRYAELATLVDVEKDLARKHGMIHGSSINSTGLFLAVKKIAFEDETFRSDVEKLDRLLDLRWELTTGAPRSSRIWFFLCDLSVRCTIQYVFGKASQLFP</sequence>
<protein>
    <submittedName>
        <fullName evidence="1">Uncharacterized protein</fullName>
    </submittedName>
</protein>
<name>A0AA39TAI8_9AGAR</name>